<gene>
    <name evidence="3" type="ORF">L596_013627</name>
</gene>
<keyword evidence="2" id="KW-0732">Signal</keyword>
<evidence type="ECO:0000313" key="3">
    <source>
        <dbReference type="EMBL" id="TKR89541.1"/>
    </source>
</evidence>
<comment type="caution">
    <text evidence="3">The sequence shown here is derived from an EMBL/GenBank/DDBJ whole genome shotgun (WGS) entry which is preliminary data.</text>
</comment>
<feature type="compositionally biased region" description="Low complexity" evidence="1">
    <location>
        <begin position="315"/>
        <end position="340"/>
    </location>
</feature>
<feature type="signal peptide" evidence="2">
    <location>
        <begin position="1"/>
        <end position="29"/>
    </location>
</feature>
<feature type="compositionally biased region" description="Low complexity" evidence="1">
    <location>
        <begin position="262"/>
        <end position="274"/>
    </location>
</feature>
<proteinExistence type="predicted"/>
<name>A0A4U5P1E2_STECR</name>
<evidence type="ECO:0000313" key="4">
    <source>
        <dbReference type="Proteomes" id="UP000298663"/>
    </source>
</evidence>
<feature type="chain" id="PRO_5020571323" evidence="2">
    <location>
        <begin position="30"/>
        <end position="357"/>
    </location>
</feature>
<feature type="compositionally biased region" description="Pro residues" evidence="1">
    <location>
        <begin position="301"/>
        <end position="314"/>
    </location>
</feature>
<dbReference type="EMBL" id="AZBU02000003">
    <property type="protein sequence ID" value="TKR89541.1"/>
    <property type="molecule type" value="Genomic_DNA"/>
</dbReference>
<dbReference type="Proteomes" id="UP000298663">
    <property type="component" value="Unassembled WGS sequence"/>
</dbReference>
<protein>
    <submittedName>
        <fullName evidence="3">Uncharacterized protein</fullName>
    </submittedName>
</protein>
<sequence length="357" mass="38862">MFLTQPKPKFRSVFSTAALVVLSACTVFATPPGCTTIANKGFTVAAFVSGRLLQQTFNGTTIDLLALHEVAIRNDSGLFNGQSSLLLLSYNDDVIELSYNVKFVALSARTGAFFSDEEMDLTSITVSNFNAPGTSNNSIPAAFGKVDLSTVTLFQDVVFGNGKMFNITSKTFVDTIDERISYAPGSHFDLENPISVAGSNVSGTLIGVVSGKLIYREPCEHHQETSFLVDCTKQCQKARKDTSASSWTAAKSHMDPRRSSRRSPLSLPLPSTSPRYRHCRPPPRPLPPPRRLRLTPCSPRWTPPLKSPPFPPPSRLSRPATSTTARRTTTRSPTTTSRGRTWPKRTAIGTKCGGTTC</sequence>
<organism evidence="3 4">
    <name type="scientific">Steinernema carpocapsae</name>
    <name type="common">Entomopathogenic nematode</name>
    <dbReference type="NCBI Taxonomy" id="34508"/>
    <lineage>
        <taxon>Eukaryota</taxon>
        <taxon>Metazoa</taxon>
        <taxon>Ecdysozoa</taxon>
        <taxon>Nematoda</taxon>
        <taxon>Chromadorea</taxon>
        <taxon>Rhabditida</taxon>
        <taxon>Tylenchina</taxon>
        <taxon>Panagrolaimomorpha</taxon>
        <taxon>Strongyloidoidea</taxon>
        <taxon>Steinernematidae</taxon>
        <taxon>Steinernema</taxon>
    </lineage>
</organism>
<dbReference type="AlphaFoldDB" id="A0A4U5P1E2"/>
<accession>A0A4U5P1E2</accession>
<reference evidence="3 4" key="2">
    <citation type="journal article" date="2019" name="G3 (Bethesda)">
        <title>Hybrid Assembly of the Genome of the Entomopathogenic Nematode Steinernema carpocapsae Identifies the X-Chromosome.</title>
        <authorList>
            <person name="Serra L."/>
            <person name="Macchietto M."/>
            <person name="Macias-Munoz A."/>
            <person name="McGill C.J."/>
            <person name="Rodriguez I.M."/>
            <person name="Rodriguez B."/>
            <person name="Murad R."/>
            <person name="Mortazavi A."/>
        </authorList>
    </citation>
    <scope>NUCLEOTIDE SEQUENCE [LARGE SCALE GENOMIC DNA]</scope>
    <source>
        <strain evidence="3 4">ALL</strain>
    </source>
</reference>
<evidence type="ECO:0000256" key="1">
    <source>
        <dbReference type="SAM" id="MobiDB-lite"/>
    </source>
</evidence>
<keyword evidence="4" id="KW-1185">Reference proteome</keyword>
<reference evidence="3 4" key="1">
    <citation type="journal article" date="2015" name="Genome Biol.">
        <title>Comparative genomics of Steinernema reveals deeply conserved gene regulatory networks.</title>
        <authorList>
            <person name="Dillman A.R."/>
            <person name="Macchietto M."/>
            <person name="Porter C.F."/>
            <person name="Rogers A."/>
            <person name="Williams B."/>
            <person name="Antoshechkin I."/>
            <person name="Lee M.M."/>
            <person name="Goodwin Z."/>
            <person name="Lu X."/>
            <person name="Lewis E.E."/>
            <person name="Goodrich-Blair H."/>
            <person name="Stock S.P."/>
            <person name="Adams B.J."/>
            <person name="Sternberg P.W."/>
            <person name="Mortazavi A."/>
        </authorList>
    </citation>
    <scope>NUCLEOTIDE SEQUENCE [LARGE SCALE GENOMIC DNA]</scope>
    <source>
        <strain evidence="3 4">ALL</strain>
    </source>
</reference>
<dbReference type="PROSITE" id="PS51257">
    <property type="entry name" value="PROKAR_LIPOPROTEIN"/>
    <property type="match status" value="1"/>
</dbReference>
<feature type="region of interest" description="Disordered" evidence="1">
    <location>
        <begin position="240"/>
        <end position="345"/>
    </location>
</feature>
<evidence type="ECO:0000256" key="2">
    <source>
        <dbReference type="SAM" id="SignalP"/>
    </source>
</evidence>